<evidence type="ECO:0000313" key="8">
    <source>
        <dbReference type="EMBL" id="NEN05189.1"/>
    </source>
</evidence>
<dbReference type="GO" id="GO:0071978">
    <property type="term" value="P:bacterial-type flagellum-dependent swarming motility"/>
    <property type="evidence" value="ECO:0007669"/>
    <property type="project" value="TreeGrafter"/>
</dbReference>
<comment type="similarity">
    <text evidence="2 4">Belongs to the flagella basal body rod proteins family.</text>
</comment>
<dbReference type="Pfam" id="PF22692">
    <property type="entry name" value="LlgE_F_G_D1"/>
    <property type="match status" value="1"/>
</dbReference>
<dbReference type="InterPro" id="IPR053967">
    <property type="entry name" value="LlgE_F_G-like_D1"/>
</dbReference>
<comment type="caution">
    <text evidence="8">The sequence shown here is derived from an EMBL/GenBank/DDBJ whole genome shotgun (WGS) entry which is preliminary data.</text>
</comment>
<dbReference type="Proteomes" id="UP000474967">
    <property type="component" value="Unassembled WGS sequence"/>
</dbReference>
<keyword evidence="9" id="KW-1185">Reference proteome</keyword>
<evidence type="ECO:0000256" key="3">
    <source>
        <dbReference type="ARBA" id="ARBA00023143"/>
    </source>
</evidence>
<dbReference type="InterPro" id="IPR037058">
    <property type="entry name" value="Falgellar_hook_FlgE_sf"/>
</dbReference>
<dbReference type="SUPFAM" id="SSF117143">
    <property type="entry name" value="Flagellar hook protein flgE"/>
    <property type="match status" value="1"/>
</dbReference>
<name>A0A6L9XUU9_9MICO</name>
<keyword evidence="3 4" id="KW-0975">Bacterial flagellum</keyword>
<dbReference type="InterPro" id="IPR001444">
    <property type="entry name" value="Flag_bb_rod_N"/>
</dbReference>
<dbReference type="PANTHER" id="PTHR30435:SF1">
    <property type="entry name" value="FLAGELLAR HOOK PROTEIN FLGE"/>
    <property type="match status" value="1"/>
</dbReference>
<evidence type="ECO:0000313" key="9">
    <source>
        <dbReference type="Proteomes" id="UP000474967"/>
    </source>
</evidence>
<evidence type="ECO:0000256" key="4">
    <source>
        <dbReference type="RuleBase" id="RU362116"/>
    </source>
</evidence>
<organism evidence="8 9">
    <name type="scientific">Leifsonia tongyongensis</name>
    <dbReference type="NCBI Taxonomy" id="1268043"/>
    <lineage>
        <taxon>Bacteria</taxon>
        <taxon>Bacillati</taxon>
        <taxon>Actinomycetota</taxon>
        <taxon>Actinomycetes</taxon>
        <taxon>Micrococcales</taxon>
        <taxon>Microbacteriaceae</taxon>
        <taxon>Leifsonia</taxon>
    </lineage>
</organism>
<evidence type="ECO:0000259" key="7">
    <source>
        <dbReference type="Pfam" id="PF22692"/>
    </source>
</evidence>
<keyword evidence="8" id="KW-0969">Cilium</keyword>
<dbReference type="Gene3D" id="2.60.98.20">
    <property type="entry name" value="Flagellar hook protein FlgE"/>
    <property type="match status" value="1"/>
</dbReference>
<dbReference type="PROSITE" id="PS00588">
    <property type="entry name" value="FLAGELLA_BB_ROD"/>
    <property type="match status" value="1"/>
</dbReference>
<dbReference type="PANTHER" id="PTHR30435">
    <property type="entry name" value="FLAGELLAR PROTEIN"/>
    <property type="match status" value="1"/>
</dbReference>
<dbReference type="GO" id="GO:0009425">
    <property type="term" value="C:bacterial-type flagellum basal body"/>
    <property type="evidence" value="ECO:0007669"/>
    <property type="project" value="UniProtKB-SubCell"/>
</dbReference>
<accession>A0A6L9XUU9</accession>
<comment type="subcellular location">
    <subcellularLocation>
        <location evidence="1 4">Bacterial flagellum basal body</location>
    </subcellularLocation>
</comment>
<feature type="domain" description="Flagellar basal body rod protein N-terminal" evidence="5">
    <location>
        <begin position="5"/>
        <end position="35"/>
    </location>
</feature>
<gene>
    <name evidence="8" type="ORF">G3T36_04825</name>
</gene>
<feature type="domain" description="Flagellar basal-body/hook protein C-terminal" evidence="6">
    <location>
        <begin position="344"/>
        <end position="388"/>
    </location>
</feature>
<evidence type="ECO:0000256" key="1">
    <source>
        <dbReference type="ARBA" id="ARBA00004117"/>
    </source>
</evidence>
<reference evidence="8 9" key="1">
    <citation type="journal article" date="2014" name="J. Microbiol.">
        <title>Diaminobutyricibacter tongyongensis gen. nov., sp. nov. and Homoserinibacter gongjuensis gen. nov., sp. nov. belong to the family Microbacteriaceae.</title>
        <authorList>
            <person name="Kim S.J."/>
            <person name="Ahn J.H."/>
            <person name="Weon H.Y."/>
            <person name="Hamada M."/>
            <person name="Suzuki K."/>
            <person name="Kwon S.W."/>
        </authorList>
    </citation>
    <scope>NUCLEOTIDE SEQUENCE [LARGE SCALE GENOMIC DNA]</scope>
    <source>
        <strain evidence="8 9">NBRC 108724</strain>
    </source>
</reference>
<dbReference type="EMBL" id="JAAGWY010000001">
    <property type="protein sequence ID" value="NEN05189.1"/>
    <property type="molecule type" value="Genomic_DNA"/>
</dbReference>
<feature type="domain" description="Flagellar hook protein FlgE/F/G-like D1" evidence="7">
    <location>
        <begin position="95"/>
        <end position="156"/>
    </location>
</feature>
<keyword evidence="8" id="KW-0966">Cell projection</keyword>
<dbReference type="InterPro" id="IPR010930">
    <property type="entry name" value="Flg_bb/hook_C_dom"/>
</dbReference>
<evidence type="ECO:0000259" key="6">
    <source>
        <dbReference type="Pfam" id="PF06429"/>
    </source>
</evidence>
<dbReference type="InterPro" id="IPR037925">
    <property type="entry name" value="FlgE/F/G-like"/>
</dbReference>
<dbReference type="Pfam" id="PF06429">
    <property type="entry name" value="Flg_bbr_C"/>
    <property type="match status" value="1"/>
</dbReference>
<comment type="function">
    <text evidence="4">A flexible structure which links the flagellar filament to the drive apparatus in the basal body.</text>
</comment>
<dbReference type="GO" id="GO:0005829">
    <property type="term" value="C:cytosol"/>
    <property type="evidence" value="ECO:0007669"/>
    <property type="project" value="TreeGrafter"/>
</dbReference>
<protein>
    <recommendedName>
        <fullName evidence="4">Flagellar hook protein FlgE</fullName>
    </recommendedName>
</protein>
<evidence type="ECO:0000256" key="2">
    <source>
        <dbReference type="ARBA" id="ARBA00009677"/>
    </source>
</evidence>
<sequence length="391" mass="39210">MLRSLYSGISGLQAHQQMLDVTGNNIANVNTAGFKSSSVEFEDTLSQLVSGATAAGAANGGSNPAQIGLGVKVAGIATNFAQGSSQATGKPTDLMISGDGFFNVRVGGQSLYTRAGNFDFDATGTLVSAEGGFVQGWTADATGNINTNKALGNIKLPVDSVVPAAATTAASFAGNLPSDAAAATVLTRDVPVYDAKGDKSTVSLTFTSDGAGNWAVNDGTGTIGTLSFAAGVLTTTPPTLTTAGALPIDFSNVSGFAGLSTIAVSGQDGHSAGTLESYTIGKDGTISGSYSNGVIQAIARIAVSTFVNPGGLEKQGGSMYGVTPNSGAQTTGTAGTPGLGSITTGYLEMSNVDLSQEFTNLIVAQRGFQANARIITTSDSVLDELVNLKRS</sequence>
<proteinExistence type="inferred from homology"/>
<evidence type="ECO:0000259" key="5">
    <source>
        <dbReference type="Pfam" id="PF00460"/>
    </source>
</evidence>
<keyword evidence="8" id="KW-0282">Flagellum</keyword>
<dbReference type="NCBIfam" id="TIGR03506">
    <property type="entry name" value="FlgEFG_subfam"/>
    <property type="match status" value="1"/>
</dbReference>
<dbReference type="GO" id="GO:0009424">
    <property type="term" value="C:bacterial-type flagellum hook"/>
    <property type="evidence" value="ECO:0007669"/>
    <property type="project" value="TreeGrafter"/>
</dbReference>
<dbReference type="AlphaFoldDB" id="A0A6L9XUU9"/>
<dbReference type="RefSeq" id="WP_163288368.1">
    <property type="nucleotide sequence ID" value="NZ_JAAGWY010000001.1"/>
</dbReference>
<dbReference type="InterPro" id="IPR019776">
    <property type="entry name" value="Flagellar_basal_body_rod_CS"/>
</dbReference>
<dbReference type="InterPro" id="IPR020013">
    <property type="entry name" value="Flagellar_FlgE/F/G"/>
</dbReference>
<dbReference type="Pfam" id="PF00460">
    <property type="entry name" value="Flg_bb_rod"/>
    <property type="match status" value="1"/>
</dbReference>